<dbReference type="PROSITE" id="PS51094">
    <property type="entry name" value="PTS_EIIA_TYPE_2"/>
    <property type="match status" value="1"/>
</dbReference>
<reference evidence="7 8" key="1">
    <citation type="submission" date="2017-07" db="EMBL/GenBank/DDBJ databases">
        <title>Lactobacillus curvatus MRS6 whole genome.</title>
        <authorList>
            <person name="Jans C."/>
            <person name="Lagler S."/>
            <person name="Lacroix C."/>
            <person name="Meile L."/>
            <person name="Stevens M.J.A."/>
        </authorList>
    </citation>
    <scope>NUCLEOTIDE SEQUENCE [LARGE SCALE GENOMIC DNA]</scope>
    <source>
        <strain evidence="7 8">MRS6</strain>
    </source>
</reference>
<dbReference type="Gene3D" id="3.40.930.10">
    <property type="entry name" value="Mannitol-specific EII, Chain A"/>
    <property type="match status" value="1"/>
</dbReference>
<dbReference type="InterPro" id="IPR002178">
    <property type="entry name" value="PTS_EIIA_type-2_dom"/>
</dbReference>
<evidence type="ECO:0000313" key="8">
    <source>
        <dbReference type="Proteomes" id="UP000199749"/>
    </source>
</evidence>
<dbReference type="SUPFAM" id="SSF55804">
    <property type="entry name" value="Phoshotransferase/anion transport protein"/>
    <property type="match status" value="1"/>
</dbReference>
<organism evidence="7 8">
    <name type="scientific">Latilactobacillus curvatus</name>
    <name type="common">Lactobacillus curvatus</name>
    <dbReference type="NCBI Taxonomy" id="28038"/>
    <lineage>
        <taxon>Bacteria</taxon>
        <taxon>Bacillati</taxon>
        <taxon>Bacillota</taxon>
        <taxon>Bacilli</taxon>
        <taxon>Lactobacillales</taxon>
        <taxon>Lactobacillaceae</taxon>
        <taxon>Latilactobacillus</taxon>
    </lineage>
</organism>
<dbReference type="Proteomes" id="UP000199749">
    <property type="component" value="Chromosome"/>
</dbReference>
<dbReference type="RefSeq" id="WP_089557255.1">
    <property type="nucleotide sequence ID" value="NZ_CP022474.1"/>
</dbReference>
<dbReference type="Pfam" id="PF08279">
    <property type="entry name" value="HTH_11"/>
    <property type="match status" value="1"/>
</dbReference>
<dbReference type="SUPFAM" id="SSF63520">
    <property type="entry name" value="PTS-regulatory domain, PRD"/>
    <property type="match status" value="1"/>
</dbReference>
<dbReference type="InterPro" id="IPR011608">
    <property type="entry name" value="PRD"/>
</dbReference>
<keyword evidence="4" id="KW-0804">Transcription</keyword>
<evidence type="ECO:0000256" key="1">
    <source>
        <dbReference type="ARBA" id="ARBA00022737"/>
    </source>
</evidence>
<accession>A0AAC9Y103</accession>
<feature type="domain" description="PRD" evidence="6">
    <location>
        <begin position="300"/>
        <end position="407"/>
    </location>
</feature>
<dbReference type="Gene3D" id="1.10.10.10">
    <property type="entry name" value="Winged helix-like DNA-binding domain superfamily/Winged helix DNA-binding domain"/>
    <property type="match status" value="1"/>
</dbReference>
<dbReference type="Gene3D" id="1.10.1790.10">
    <property type="entry name" value="PRD domain"/>
    <property type="match status" value="1"/>
</dbReference>
<dbReference type="EMBL" id="CP022474">
    <property type="protein sequence ID" value="ASN60914.1"/>
    <property type="molecule type" value="Genomic_DNA"/>
</dbReference>
<name>A0AAC9Y103_LATCU</name>
<dbReference type="Pfam" id="PF00874">
    <property type="entry name" value="PRD"/>
    <property type="match status" value="1"/>
</dbReference>
<dbReference type="InterPro" id="IPR036634">
    <property type="entry name" value="PRD_sf"/>
</dbReference>
<feature type="domain" description="PTS EIIA type-2" evidence="5">
    <location>
        <begin position="505"/>
        <end position="645"/>
    </location>
</feature>
<evidence type="ECO:0000259" key="6">
    <source>
        <dbReference type="PROSITE" id="PS51372"/>
    </source>
</evidence>
<dbReference type="InterPro" id="IPR016152">
    <property type="entry name" value="PTrfase/Anion_transptr"/>
</dbReference>
<evidence type="ECO:0000256" key="4">
    <source>
        <dbReference type="ARBA" id="ARBA00023163"/>
    </source>
</evidence>
<dbReference type="GO" id="GO:0006355">
    <property type="term" value="P:regulation of DNA-templated transcription"/>
    <property type="evidence" value="ECO:0007669"/>
    <property type="project" value="InterPro"/>
</dbReference>
<sequence>MAKLDYQRLDDLVNILLLNRQQPLALKSLVSQLAVSDRTIRHDIAMLNDTLPTYHAKINLIRSKGYQLVITDNQSFMNWWYDNDLDSSTQLTTPEERQQYLLYLLLTSSTPQSVDSLLDNLYISKNTFYTYLKQVKEQLTTFNLKLINHPNVGFELVGLEFNIRKAIIELLIRDDLQNYIIDFSSIEYHLFEDINLDQLQNLEMTYLKDLDLLESDFYHKNVLSALALSITRIMQNKPLKTIPIKVPQLNTDVTDKLSAFIKVLEKEYAIHFNIFERDYCYYNIGINFPRLVQDTENTNYISATSSEIVNTLLNGIKQSTNYNWTQDEILRRDLTAHIKGFVNMDLYNTNRTNPLLETIKKSFPLPYDLSLTQLKKVTQKYGIDFSEDEVGYIALHLAGAIERNDHHYHQKTNVAIVCASGRTLSKLIEIKLKKKYAQIVNIVGTYSYAELMHQEIADNDILISTIPISETRYTSFFLDVNNLDRDIERVGEHIAQLTNQNTTIDLFKPSFFYSIKESISKEALLTKMASNLSSAGFVESNFIDSVLAREKIGNTCINNVLAIPHPMSLVANQSALSLAIAPGGIPWGDNIHVNFICLFSITREDYAASESIYDLLLDFLEDTTAQKALLKKPTLSSFKKILKKY</sequence>
<dbReference type="InterPro" id="IPR050661">
    <property type="entry name" value="BglG_antiterminators"/>
</dbReference>
<dbReference type="Pfam" id="PF05043">
    <property type="entry name" value="Mga"/>
    <property type="match status" value="1"/>
</dbReference>
<dbReference type="Pfam" id="PF00359">
    <property type="entry name" value="PTS_EIIA_2"/>
    <property type="match status" value="1"/>
</dbReference>
<evidence type="ECO:0000313" key="7">
    <source>
        <dbReference type="EMBL" id="ASN60914.1"/>
    </source>
</evidence>
<evidence type="ECO:0000256" key="3">
    <source>
        <dbReference type="ARBA" id="ARBA00023159"/>
    </source>
</evidence>
<protein>
    <submittedName>
        <fullName evidence="7">Transcriptional antiterminator</fullName>
    </submittedName>
</protein>
<dbReference type="InterPro" id="IPR013196">
    <property type="entry name" value="HTH_11"/>
</dbReference>
<evidence type="ECO:0000259" key="5">
    <source>
        <dbReference type="PROSITE" id="PS51094"/>
    </source>
</evidence>
<dbReference type="InterPro" id="IPR007737">
    <property type="entry name" value="Mga_HTH"/>
</dbReference>
<keyword evidence="2" id="KW-0805">Transcription regulation</keyword>
<dbReference type="PROSITE" id="PS51372">
    <property type="entry name" value="PRD_2"/>
    <property type="match status" value="1"/>
</dbReference>
<dbReference type="PANTHER" id="PTHR30185:SF13">
    <property type="entry name" value="LICABCH OPERON REGULATOR-RELATED"/>
    <property type="match status" value="1"/>
</dbReference>
<gene>
    <name evidence="7" type="ORF">CG419_09920</name>
</gene>
<proteinExistence type="predicted"/>
<evidence type="ECO:0000256" key="2">
    <source>
        <dbReference type="ARBA" id="ARBA00023015"/>
    </source>
</evidence>
<keyword evidence="3" id="KW-0010">Activator</keyword>
<dbReference type="AlphaFoldDB" id="A0AAC9Y103"/>
<keyword evidence="1" id="KW-0677">Repeat</keyword>
<dbReference type="PANTHER" id="PTHR30185">
    <property type="entry name" value="CRYPTIC BETA-GLUCOSIDE BGL OPERON ANTITERMINATOR"/>
    <property type="match status" value="1"/>
</dbReference>
<dbReference type="InterPro" id="IPR036388">
    <property type="entry name" value="WH-like_DNA-bd_sf"/>
</dbReference>